<feature type="region of interest" description="Disordered" evidence="1">
    <location>
        <begin position="47"/>
        <end position="82"/>
    </location>
</feature>
<evidence type="ECO:0000313" key="3">
    <source>
        <dbReference type="EMBL" id="KAK3949744.1"/>
    </source>
</evidence>
<accession>A0AAN6SDL5</accession>
<reference evidence="3" key="2">
    <citation type="submission" date="2023-06" db="EMBL/GenBank/DDBJ databases">
        <authorList>
            <consortium name="Lawrence Berkeley National Laboratory"/>
            <person name="Mondo S.J."/>
            <person name="Hensen N."/>
            <person name="Bonometti L."/>
            <person name="Westerberg I."/>
            <person name="Brannstrom I.O."/>
            <person name="Guillou S."/>
            <person name="Cros-Aarteil S."/>
            <person name="Calhoun S."/>
            <person name="Haridas S."/>
            <person name="Kuo A."/>
            <person name="Pangilinan J."/>
            <person name="Riley R."/>
            <person name="Labutti K."/>
            <person name="Andreopoulos B."/>
            <person name="Lipzen A."/>
            <person name="Chen C."/>
            <person name="Yanf M."/>
            <person name="Daum C."/>
            <person name="Ng V."/>
            <person name="Clum A."/>
            <person name="Steindorff A."/>
            <person name="Ohm R."/>
            <person name="Martin F."/>
            <person name="Silar P."/>
            <person name="Natvig D."/>
            <person name="Lalanne C."/>
            <person name="Gautier V."/>
            <person name="Ament-Velasquez S.L."/>
            <person name="Kruys A."/>
            <person name="Hutchinson M.I."/>
            <person name="Powell A.J."/>
            <person name="Barry K."/>
            <person name="Miller A.N."/>
            <person name="Grigoriev I.V."/>
            <person name="Debuchy R."/>
            <person name="Gladieux P."/>
            <person name="Thoren M.H."/>
            <person name="Johannesson H."/>
        </authorList>
    </citation>
    <scope>NUCLEOTIDE SEQUENCE</scope>
    <source>
        <strain evidence="3">CBS 626.80</strain>
    </source>
</reference>
<dbReference type="EMBL" id="MU859202">
    <property type="protein sequence ID" value="KAK3949744.1"/>
    <property type="molecule type" value="Genomic_DNA"/>
</dbReference>
<feature type="compositionally biased region" description="Polar residues" evidence="1">
    <location>
        <begin position="50"/>
        <end position="65"/>
    </location>
</feature>
<comment type="caution">
    <text evidence="3">The sequence shown here is derived from an EMBL/GenBank/DDBJ whole genome shotgun (WGS) entry which is preliminary data.</text>
</comment>
<name>A0AAN6SDL5_9PEZI</name>
<proteinExistence type="predicted"/>
<dbReference type="AlphaFoldDB" id="A0AAN6SDL5"/>
<feature type="transmembrane region" description="Helical" evidence="2">
    <location>
        <begin position="18"/>
        <end position="36"/>
    </location>
</feature>
<keyword evidence="2" id="KW-1133">Transmembrane helix</keyword>
<dbReference type="Proteomes" id="UP001303222">
    <property type="component" value="Unassembled WGS sequence"/>
</dbReference>
<evidence type="ECO:0000256" key="2">
    <source>
        <dbReference type="SAM" id="Phobius"/>
    </source>
</evidence>
<evidence type="ECO:0000256" key="1">
    <source>
        <dbReference type="SAM" id="MobiDB-lite"/>
    </source>
</evidence>
<gene>
    <name evidence="3" type="ORF">QBC32DRAFT_30355</name>
</gene>
<keyword evidence="2" id="KW-0812">Transmembrane</keyword>
<reference evidence="3" key="1">
    <citation type="journal article" date="2023" name="Mol. Phylogenet. Evol.">
        <title>Genome-scale phylogeny and comparative genomics of the fungal order Sordariales.</title>
        <authorList>
            <person name="Hensen N."/>
            <person name="Bonometti L."/>
            <person name="Westerberg I."/>
            <person name="Brannstrom I.O."/>
            <person name="Guillou S."/>
            <person name="Cros-Aarteil S."/>
            <person name="Calhoun S."/>
            <person name="Haridas S."/>
            <person name="Kuo A."/>
            <person name="Mondo S."/>
            <person name="Pangilinan J."/>
            <person name="Riley R."/>
            <person name="LaButti K."/>
            <person name="Andreopoulos B."/>
            <person name="Lipzen A."/>
            <person name="Chen C."/>
            <person name="Yan M."/>
            <person name="Daum C."/>
            <person name="Ng V."/>
            <person name="Clum A."/>
            <person name="Steindorff A."/>
            <person name="Ohm R.A."/>
            <person name="Martin F."/>
            <person name="Silar P."/>
            <person name="Natvig D.O."/>
            <person name="Lalanne C."/>
            <person name="Gautier V."/>
            <person name="Ament-Velasquez S.L."/>
            <person name="Kruys A."/>
            <person name="Hutchinson M.I."/>
            <person name="Powell A.J."/>
            <person name="Barry K."/>
            <person name="Miller A.N."/>
            <person name="Grigoriev I.V."/>
            <person name="Debuchy R."/>
            <person name="Gladieux P."/>
            <person name="Hiltunen Thoren M."/>
            <person name="Johannesson H."/>
        </authorList>
    </citation>
    <scope>NUCLEOTIDE SEQUENCE</scope>
    <source>
        <strain evidence="3">CBS 626.80</strain>
    </source>
</reference>
<sequence length="82" mass="8881">MPGHTKITWSNFPNLPSFLPWGPVILFFTLCFSVTVSQARIGPGPVWSAGSKNGENANLAPSQVGGSPDHRNKLFNPLNHPK</sequence>
<evidence type="ECO:0000313" key="4">
    <source>
        <dbReference type="Proteomes" id="UP001303222"/>
    </source>
</evidence>
<organism evidence="3 4">
    <name type="scientific">Pseudoneurospora amorphoporcata</name>
    <dbReference type="NCBI Taxonomy" id="241081"/>
    <lineage>
        <taxon>Eukaryota</taxon>
        <taxon>Fungi</taxon>
        <taxon>Dikarya</taxon>
        <taxon>Ascomycota</taxon>
        <taxon>Pezizomycotina</taxon>
        <taxon>Sordariomycetes</taxon>
        <taxon>Sordariomycetidae</taxon>
        <taxon>Sordariales</taxon>
        <taxon>Sordariaceae</taxon>
        <taxon>Pseudoneurospora</taxon>
    </lineage>
</organism>
<keyword evidence="2" id="KW-0472">Membrane</keyword>
<keyword evidence="4" id="KW-1185">Reference proteome</keyword>
<protein>
    <submittedName>
        <fullName evidence="3">Uncharacterized protein</fullName>
    </submittedName>
</protein>